<organism evidence="1">
    <name type="scientific">Desulfobacca acetoxidans</name>
    <dbReference type="NCBI Taxonomy" id="60893"/>
    <lineage>
        <taxon>Bacteria</taxon>
        <taxon>Pseudomonadati</taxon>
        <taxon>Thermodesulfobacteriota</taxon>
        <taxon>Desulfobaccia</taxon>
        <taxon>Desulfobaccales</taxon>
        <taxon>Desulfobaccaceae</taxon>
        <taxon>Desulfobacca</taxon>
    </lineage>
</organism>
<gene>
    <name evidence="1" type="ORF">ENW48_02540</name>
</gene>
<name>A0A7C5ENM2_9BACT</name>
<sequence length="126" mass="14070">MLGLGVLVALARRLVGATLAETGLLPASYYRHLALTALEEEDFPQSLKWLRLARDPLLTQLLVLRLRLLAAKHEDQRRALQELLALELSAALRERGLELLRQEERALSLLQAYEAQALALLPEASP</sequence>
<evidence type="ECO:0000313" key="1">
    <source>
        <dbReference type="EMBL" id="HGZ11081.1"/>
    </source>
</evidence>
<protein>
    <submittedName>
        <fullName evidence="1">Uncharacterized protein</fullName>
    </submittedName>
</protein>
<proteinExistence type="predicted"/>
<reference evidence="1" key="1">
    <citation type="journal article" date="2020" name="mSystems">
        <title>Genome- and Community-Level Interaction Insights into Carbon Utilization and Element Cycling Functions of Hydrothermarchaeota in Hydrothermal Sediment.</title>
        <authorList>
            <person name="Zhou Z."/>
            <person name="Liu Y."/>
            <person name="Xu W."/>
            <person name="Pan J."/>
            <person name="Luo Z.H."/>
            <person name="Li M."/>
        </authorList>
    </citation>
    <scope>NUCLEOTIDE SEQUENCE [LARGE SCALE GENOMIC DNA]</scope>
    <source>
        <strain evidence="1">SpSt-853</strain>
    </source>
</reference>
<accession>A0A7C5ENM2</accession>
<dbReference type="EMBL" id="DTKJ01000016">
    <property type="protein sequence ID" value="HGZ11081.1"/>
    <property type="molecule type" value="Genomic_DNA"/>
</dbReference>
<dbReference type="AlphaFoldDB" id="A0A7C5ENM2"/>
<comment type="caution">
    <text evidence="1">The sequence shown here is derived from an EMBL/GenBank/DDBJ whole genome shotgun (WGS) entry which is preliminary data.</text>
</comment>